<dbReference type="InterPro" id="IPR043726">
    <property type="entry name" value="LiaI-LiaF-like_TM1"/>
</dbReference>
<organism evidence="3 4">
    <name type="scientific">[Anoxybacillus] calidus</name>
    <dbReference type="NCBI Taxonomy" id="575178"/>
    <lineage>
        <taxon>Bacteria</taxon>
        <taxon>Bacillati</taxon>
        <taxon>Bacillota</taxon>
        <taxon>Bacilli</taxon>
        <taxon>Bacillales</taxon>
        <taxon>Anoxybacillaceae</taxon>
        <taxon>Paranoxybacillus</taxon>
    </lineage>
</organism>
<gene>
    <name evidence="3" type="ORF">HNQ85_003053</name>
</gene>
<feature type="transmembrane region" description="Helical" evidence="1">
    <location>
        <begin position="107"/>
        <end position="124"/>
    </location>
</feature>
<keyword evidence="1" id="KW-0472">Membrane</keyword>
<reference evidence="3 4" key="1">
    <citation type="submission" date="2020-07" db="EMBL/GenBank/DDBJ databases">
        <title>Genomic Encyclopedia of Type Strains, Phase IV (KMG-IV): sequencing the most valuable type-strain genomes for metagenomic binning, comparative biology and taxonomic classification.</title>
        <authorList>
            <person name="Goeker M."/>
        </authorList>
    </citation>
    <scope>NUCLEOTIDE SEQUENCE [LARGE SCALE GENOMIC DNA]</scope>
    <source>
        <strain evidence="3 4">DSM 25220</strain>
    </source>
</reference>
<sequence>MGKFSKYLIFLAIGVFFTLETFHIIDVYWTNLWPLLMFALGVTIHVFYFLSGSRKNLAFLLLPGGMSLSLGNLVLSDDNYHFVWSLYLLGMALGLFEWQIFGENEDFSTPVMLSAALAVLIMFSDGFSYIYLWPFLFVGGCVYLIYYKKQYVSSLLKIIKPTR</sequence>
<feature type="transmembrane region" description="Helical" evidence="1">
    <location>
        <begin position="7"/>
        <end position="25"/>
    </location>
</feature>
<dbReference type="RefSeq" id="WP_220129249.1">
    <property type="nucleotide sequence ID" value="NZ_JACDUU010000008.1"/>
</dbReference>
<dbReference type="Proteomes" id="UP000580891">
    <property type="component" value="Unassembled WGS sequence"/>
</dbReference>
<name>A0A7W0BXV5_9BACL</name>
<proteinExistence type="predicted"/>
<evidence type="ECO:0000313" key="4">
    <source>
        <dbReference type="Proteomes" id="UP000580891"/>
    </source>
</evidence>
<protein>
    <recommendedName>
        <fullName evidence="2">LiaI-LiaF-like transmembrane region domain-containing protein</fullName>
    </recommendedName>
</protein>
<evidence type="ECO:0000259" key="2">
    <source>
        <dbReference type="Pfam" id="PF18917"/>
    </source>
</evidence>
<evidence type="ECO:0000313" key="3">
    <source>
        <dbReference type="EMBL" id="MBA2872741.1"/>
    </source>
</evidence>
<feature type="transmembrane region" description="Helical" evidence="1">
    <location>
        <begin position="57"/>
        <end position="75"/>
    </location>
</feature>
<accession>A0A7W0BXV5</accession>
<dbReference type="AlphaFoldDB" id="A0A7W0BXV5"/>
<keyword evidence="1" id="KW-0812">Transmembrane</keyword>
<evidence type="ECO:0000256" key="1">
    <source>
        <dbReference type="SAM" id="Phobius"/>
    </source>
</evidence>
<dbReference type="EMBL" id="JACDUU010000008">
    <property type="protein sequence ID" value="MBA2872741.1"/>
    <property type="molecule type" value="Genomic_DNA"/>
</dbReference>
<feature type="transmembrane region" description="Helical" evidence="1">
    <location>
        <begin position="81"/>
        <end position="100"/>
    </location>
</feature>
<comment type="caution">
    <text evidence="3">The sequence shown here is derived from an EMBL/GenBank/DDBJ whole genome shotgun (WGS) entry which is preliminary data.</text>
</comment>
<feature type="transmembrane region" description="Helical" evidence="1">
    <location>
        <begin position="130"/>
        <end position="147"/>
    </location>
</feature>
<keyword evidence="1" id="KW-1133">Transmembrane helix</keyword>
<feature type="transmembrane region" description="Helical" evidence="1">
    <location>
        <begin position="31"/>
        <end position="50"/>
    </location>
</feature>
<keyword evidence="4" id="KW-1185">Reference proteome</keyword>
<feature type="domain" description="LiaI-LiaF-like transmembrane region" evidence="2">
    <location>
        <begin position="8"/>
        <end position="42"/>
    </location>
</feature>
<dbReference type="Pfam" id="PF18917">
    <property type="entry name" value="LiaI-LiaF-like_TM1"/>
    <property type="match status" value="1"/>
</dbReference>